<evidence type="ECO:0000313" key="3">
    <source>
        <dbReference type="EMBL" id="QBI04252.1"/>
    </source>
</evidence>
<accession>A0A411X5S7</accession>
<dbReference type="Proteomes" id="UP000628442">
    <property type="component" value="Unassembled WGS sequence"/>
</dbReference>
<dbReference type="EMBL" id="BMWV01000001">
    <property type="protein sequence ID" value="GGY25815.1"/>
    <property type="molecule type" value="Genomic_DNA"/>
</dbReference>
<feature type="domain" description="Phasin" evidence="1">
    <location>
        <begin position="53"/>
        <end position="142"/>
    </location>
</feature>
<organism evidence="2 5">
    <name type="scientific">Pseudoduganella albidiflava</name>
    <dbReference type="NCBI Taxonomy" id="321983"/>
    <lineage>
        <taxon>Bacteria</taxon>
        <taxon>Pseudomonadati</taxon>
        <taxon>Pseudomonadota</taxon>
        <taxon>Betaproteobacteria</taxon>
        <taxon>Burkholderiales</taxon>
        <taxon>Oxalobacteraceae</taxon>
        <taxon>Telluria group</taxon>
        <taxon>Pseudoduganella</taxon>
    </lineage>
</organism>
<evidence type="ECO:0000313" key="5">
    <source>
        <dbReference type="Proteomes" id="UP000628442"/>
    </source>
</evidence>
<dbReference type="InterPro" id="IPR018968">
    <property type="entry name" value="Phasin"/>
</dbReference>
<reference evidence="3 4" key="2">
    <citation type="submission" date="2019-02" db="EMBL/GenBank/DDBJ databases">
        <title>Draft Genome Sequences of Six Type Strains of the Genus Massilia.</title>
        <authorList>
            <person name="Miess H."/>
            <person name="Frediansyhah A."/>
            <person name="Gross H."/>
        </authorList>
    </citation>
    <scope>NUCLEOTIDE SEQUENCE [LARGE SCALE GENOMIC DNA]</scope>
    <source>
        <strain evidence="3 4">DSM 17472</strain>
    </source>
</reference>
<dbReference type="InterPro" id="IPR010127">
    <property type="entry name" value="Phasin_subfam-1"/>
</dbReference>
<proteinExistence type="predicted"/>
<name>A0A411X5S7_9BURK</name>
<sequence length="156" mass="16535">MFMLSPQFFHDWSAAAAFPMTPPATLPAAFSAAFPAALPNALPAELADVTRGFAESQVAGCNALLRAAFESGASLVELNVHATREGIAAASAVSNQLLFVREPRDLVCLTASHSQQAMERAQRYGRQVVGVANSAQHRLGELSKDFAGSLPRNPIE</sequence>
<dbReference type="Proteomes" id="UP000292307">
    <property type="component" value="Chromosome"/>
</dbReference>
<dbReference type="RefSeq" id="WP_131148316.1">
    <property type="nucleotide sequence ID" value="NZ_BMWV01000001.1"/>
</dbReference>
<dbReference type="OrthoDB" id="8755319at2"/>
<dbReference type="NCBIfam" id="TIGR01841">
    <property type="entry name" value="phasin"/>
    <property type="match status" value="1"/>
</dbReference>
<keyword evidence="4" id="KW-1185">Reference proteome</keyword>
<evidence type="ECO:0000259" key="1">
    <source>
        <dbReference type="Pfam" id="PF09361"/>
    </source>
</evidence>
<evidence type="ECO:0000313" key="4">
    <source>
        <dbReference type="Proteomes" id="UP000292307"/>
    </source>
</evidence>
<dbReference type="AlphaFoldDB" id="A0A411X5S7"/>
<dbReference type="Pfam" id="PF09361">
    <property type="entry name" value="Phasin_2"/>
    <property type="match status" value="1"/>
</dbReference>
<gene>
    <name evidence="3" type="ORF">EYF70_28120</name>
    <name evidence="2" type="ORF">GCM10007387_04500</name>
</gene>
<dbReference type="EMBL" id="CP036401">
    <property type="protein sequence ID" value="QBI04252.1"/>
    <property type="molecule type" value="Genomic_DNA"/>
</dbReference>
<protein>
    <submittedName>
        <fullName evidence="3">Phasin family protein</fullName>
    </submittedName>
</protein>
<reference evidence="2" key="1">
    <citation type="journal article" date="2014" name="Int. J. Syst. Evol. Microbiol.">
        <title>Complete genome sequence of Corynebacterium casei LMG S-19264T (=DSM 44701T), isolated from a smear-ripened cheese.</title>
        <authorList>
            <consortium name="US DOE Joint Genome Institute (JGI-PGF)"/>
            <person name="Walter F."/>
            <person name="Albersmeier A."/>
            <person name="Kalinowski J."/>
            <person name="Ruckert C."/>
        </authorList>
    </citation>
    <scope>NUCLEOTIDE SEQUENCE</scope>
    <source>
        <strain evidence="2">KCTC 12343</strain>
    </source>
</reference>
<reference evidence="2" key="3">
    <citation type="submission" date="2022-12" db="EMBL/GenBank/DDBJ databases">
        <authorList>
            <person name="Sun Q."/>
            <person name="Kim S."/>
        </authorList>
    </citation>
    <scope>NUCLEOTIDE SEQUENCE</scope>
    <source>
        <strain evidence="2">KCTC 12343</strain>
    </source>
</reference>
<evidence type="ECO:0000313" key="2">
    <source>
        <dbReference type="EMBL" id="GGY25815.1"/>
    </source>
</evidence>